<dbReference type="AlphaFoldDB" id="A0A9P5PUC7"/>
<organism evidence="2 3">
    <name type="scientific">Rhodocollybia butyracea</name>
    <dbReference type="NCBI Taxonomy" id="206335"/>
    <lineage>
        <taxon>Eukaryota</taxon>
        <taxon>Fungi</taxon>
        <taxon>Dikarya</taxon>
        <taxon>Basidiomycota</taxon>
        <taxon>Agaricomycotina</taxon>
        <taxon>Agaricomycetes</taxon>
        <taxon>Agaricomycetidae</taxon>
        <taxon>Agaricales</taxon>
        <taxon>Marasmiineae</taxon>
        <taxon>Omphalotaceae</taxon>
        <taxon>Rhodocollybia</taxon>
    </lineage>
</organism>
<proteinExistence type="predicted"/>
<dbReference type="CDD" id="cd18186">
    <property type="entry name" value="BTB_POZ_ZBTB_KLHL-like"/>
    <property type="match status" value="1"/>
</dbReference>
<evidence type="ECO:0000259" key="1">
    <source>
        <dbReference type="PROSITE" id="PS50097"/>
    </source>
</evidence>
<dbReference type="InterPro" id="IPR011333">
    <property type="entry name" value="SKP1/BTB/POZ_sf"/>
</dbReference>
<dbReference type="SMART" id="SM00225">
    <property type="entry name" value="BTB"/>
    <property type="match status" value="1"/>
</dbReference>
<reference evidence="2" key="1">
    <citation type="submission" date="2020-11" db="EMBL/GenBank/DDBJ databases">
        <authorList>
            <consortium name="DOE Joint Genome Institute"/>
            <person name="Ahrendt S."/>
            <person name="Riley R."/>
            <person name="Andreopoulos W."/>
            <person name="Labutti K."/>
            <person name="Pangilinan J."/>
            <person name="Ruiz-Duenas F.J."/>
            <person name="Barrasa J.M."/>
            <person name="Sanchez-Garcia M."/>
            <person name="Camarero S."/>
            <person name="Miyauchi S."/>
            <person name="Serrano A."/>
            <person name="Linde D."/>
            <person name="Babiker R."/>
            <person name="Drula E."/>
            <person name="Ayuso-Fernandez I."/>
            <person name="Pacheco R."/>
            <person name="Padilla G."/>
            <person name="Ferreira P."/>
            <person name="Barriuso J."/>
            <person name="Kellner H."/>
            <person name="Castanera R."/>
            <person name="Alfaro M."/>
            <person name="Ramirez L."/>
            <person name="Pisabarro A.G."/>
            <person name="Kuo A."/>
            <person name="Tritt A."/>
            <person name="Lipzen A."/>
            <person name="He G."/>
            <person name="Yan M."/>
            <person name="Ng V."/>
            <person name="Cullen D."/>
            <person name="Martin F."/>
            <person name="Rosso M.-N."/>
            <person name="Henrissat B."/>
            <person name="Hibbett D."/>
            <person name="Martinez A.T."/>
            <person name="Grigoriev I.V."/>
        </authorList>
    </citation>
    <scope>NUCLEOTIDE SEQUENCE</scope>
    <source>
        <strain evidence="2">AH 40177</strain>
    </source>
</reference>
<evidence type="ECO:0000313" key="2">
    <source>
        <dbReference type="EMBL" id="KAF9068682.1"/>
    </source>
</evidence>
<keyword evidence="3" id="KW-1185">Reference proteome</keyword>
<dbReference type="EMBL" id="JADNRY010000058">
    <property type="protein sequence ID" value="KAF9068682.1"/>
    <property type="molecule type" value="Genomic_DNA"/>
</dbReference>
<dbReference type="Gene3D" id="3.30.710.10">
    <property type="entry name" value="Potassium Channel Kv1.1, Chain A"/>
    <property type="match status" value="1"/>
</dbReference>
<dbReference type="InterPro" id="IPR000210">
    <property type="entry name" value="BTB/POZ_dom"/>
</dbReference>
<dbReference type="Proteomes" id="UP000772434">
    <property type="component" value="Unassembled WGS sequence"/>
</dbReference>
<name>A0A9P5PUC7_9AGAR</name>
<protein>
    <recommendedName>
        <fullName evidence="1">BTB domain-containing protein</fullName>
    </recommendedName>
</protein>
<dbReference type="SUPFAM" id="SSF54695">
    <property type="entry name" value="POZ domain"/>
    <property type="match status" value="1"/>
</dbReference>
<accession>A0A9P5PUC7</accession>
<dbReference type="OrthoDB" id="3164835at2759"/>
<comment type="caution">
    <text evidence="2">The sequence shown here is derived from an EMBL/GenBank/DDBJ whole genome shotgun (WGS) entry which is preliminary data.</text>
</comment>
<dbReference type="Pfam" id="PF00651">
    <property type="entry name" value="BTB"/>
    <property type="match status" value="1"/>
</dbReference>
<sequence>MSINTSSASMDKPEPLIRVADSPFNDDDADTILRSSDHIDFFVHSAMLSVVSPVFRDLFDLPQVQSPRSTSPTGYSLKRFVQMTEDRHSLDLFLRWCDTRAHIPVKMSIPDIATVIHLADKFQMEGVAGRVGPHLYRFIDSEPFSVYLLSAFHASLGDTEETWGNDLARRAAKQLLSQQMPFQPPVHKFFKDMPAVILEPLYHYHRACGISIRQTIERKNIEWFCEWPWLRECTCAHTQYHYLGETYVPVWWKAYLTRLGELLAKQPSVTTILQLDFNDALMTLITRQCQCISTGPNPAKPVEVLHEVKNFTVGLLDMTEKAIKEVMLDFSKAKAATT</sequence>
<dbReference type="PROSITE" id="PS50097">
    <property type="entry name" value="BTB"/>
    <property type="match status" value="1"/>
</dbReference>
<gene>
    <name evidence="2" type="ORF">BDP27DRAFT_1326752</name>
</gene>
<evidence type="ECO:0000313" key="3">
    <source>
        <dbReference type="Proteomes" id="UP000772434"/>
    </source>
</evidence>
<feature type="domain" description="BTB" evidence="1">
    <location>
        <begin position="29"/>
        <end position="59"/>
    </location>
</feature>